<proteinExistence type="predicted"/>
<feature type="domain" description="SH3b" evidence="2">
    <location>
        <begin position="27"/>
        <end position="100"/>
    </location>
</feature>
<dbReference type="InterPro" id="IPR003646">
    <property type="entry name" value="SH3-like_bac-type"/>
</dbReference>
<keyword evidence="4" id="KW-1185">Reference proteome</keyword>
<dbReference type="PROSITE" id="PS51781">
    <property type="entry name" value="SH3B"/>
    <property type="match status" value="1"/>
</dbReference>
<protein>
    <submittedName>
        <fullName evidence="3">SH3 domain protein</fullName>
    </submittedName>
</protein>
<sequence length="408" mass="43380">MKRYYIYLVLGFFLIVSALSADTGFQPGQAKVTAGILNVRNIAASGGDVITTLKRGEVLNVVDRSTNESTEDGVTDFWYKVNLPKKKSGWVFGGFISFEMNVEGGLRWKTVNPGGGQKFTGIVVSNNGDIVAATNNGSIFISTDKGKSWKKLVPQALGTSIGKVNKLILVNKEIWVAASGENGGGVWKTANTGKSWAQFSTAQGLSSNDVYDLAFQKDGSIITATEKGMSQTKDGGQTWTSNVNGEELNMKILSIAVSQDGKVFAGTTNGLYAFIESSGVFGGAKFSWNRIGKGESNMGDSIYSVGVTPSGEIFAGTELGVSKSNTKDLKKWAGVGGKSVVNAIYMDSSRILIGTDNGLNISTDNGLSWVTYKKENGIASNRVDAISVNPVDKTIWTLSGAEGLSYHE</sequence>
<accession>N1WFR5</accession>
<feature type="chain" id="PRO_5004113763" evidence="1">
    <location>
        <begin position="22"/>
        <end position="408"/>
    </location>
</feature>
<evidence type="ECO:0000313" key="4">
    <source>
        <dbReference type="Proteomes" id="UP000012313"/>
    </source>
</evidence>
<keyword evidence="1" id="KW-0732">Signal</keyword>
<dbReference type="Proteomes" id="UP000012313">
    <property type="component" value="Unassembled WGS sequence"/>
</dbReference>
<comment type="caution">
    <text evidence="3">The sequence shown here is derived from an EMBL/GenBank/DDBJ whole genome shotgun (WGS) entry which is preliminary data.</text>
</comment>
<organism evidence="3 4">
    <name type="scientific">Leptospira weilii serovar Ranarum str. ICFT</name>
    <dbReference type="NCBI Taxonomy" id="1218598"/>
    <lineage>
        <taxon>Bacteria</taxon>
        <taxon>Pseudomonadati</taxon>
        <taxon>Spirochaetota</taxon>
        <taxon>Spirochaetia</taxon>
        <taxon>Leptospirales</taxon>
        <taxon>Leptospiraceae</taxon>
        <taxon>Leptospira</taxon>
    </lineage>
</organism>
<dbReference type="Pfam" id="PF08239">
    <property type="entry name" value="SH3_3"/>
    <property type="match status" value="1"/>
</dbReference>
<gene>
    <name evidence="3" type="ORF">LEP1GSC060_2232</name>
</gene>
<dbReference type="OrthoDB" id="317179at2"/>
<dbReference type="RefSeq" id="WP_003002528.1">
    <property type="nucleotide sequence ID" value="NZ_AOHC02000030.1"/>
</dbReference>
<dbReference type="EMBL" id="AOHC02000030">
    <property type="protein sequence ID" value="EMY77800.1"/>
    <property type="molecule type" value="Genomic_DNA"/>
</dbReference>
<feature type="signal peptide" evidence="1">
    <location>
        <begin position="1"/>
        <end position="21"/>
    </location>
</feature>
<dbReference type="InterPro" id="IPR015943">
    <property type="entry name" value="WD40/YVTN_repeat-like_dom_sf"/>
</dbReference>
<name>N1WFR5_9LEPT</name>
<dbReference type="AlphaFoldDB" id="N1WFR5"/>
<evidence type="ECO:0000259" key="2">
    <source>
        <dbReference type="PROSITE" id="PS51781"/>
    </source>
</evidence>
<evidence type="ECO:0000313" key="3">
    <source>
        <dbReference type="EMBL" id="EMY77800.1"/>
    </source>
</evidence>
<dbReference type="Gene3D" id="2.130.10.10">
    <property type="entry name" value="YVTN repeat-like/Quinoprotein amine dehydrogenase"/>
    <property type="match status" value="2"/>
</dbReference>
<dbReference type="STRING" id="1218598.LEP1GSC060_2232"/>
<evidence type="ECO:0000256" key="1">
    <source>
        <dbReference type="SAM" id="SignalP"/>
    </source>
</evidence>
<dbReference type="Gene3D" id="2.30.30.40">
    <property type="entry name" value="SH3 Domains"/>
    <property type="match status" value="1"/>
</dbReference>
<dbReference type="SUPFAM" id="SSF110296">
    <property type="entry name" value="Oligoxyloglucan reducing end-specific cellobiohydrolase"/>
    <property type="match status" value="1"/>
</dbReference>
<reference evidence="3" key="1">
    <citation type="submission" date="2013-03" db="EMBL/GenBank/DDBJ databases">
        <authorList>
            <person name="Harkins D.M."/>
            <person name="Durkin A.S."/>
            <person name="Brinkac L.M."/>
            <person name="Haft D.H."/>
            <person name="Selengut J.D."/>
            <person name="Sanka R."/>
            <person name="DePew J."/>
            <person name="Purushe J."/>
            <person name="Hartskeerl R.A."/>
            <person name="Ahmed A."/>
            <person name="van der Linden H."/>
            <person name="Goris M.G.A."/>
            <person name="Vinetz J.M."/>
            <person name="Sutton G.G."/>
            <person name="Nierman W.C."/>
            <person name="Fouts D.E."/>
        </authorList>
    </citation>
    <scope>NUCLEOTIDE SEQUENCE [LARGE SCALE GENOMIC DNA]</scope>
    <source>
        <strain evidence="3">ICFT</strain>
    </source>
</reference>